<evidence type="ECO:0000256" key="5">
    <source>
        <dbReference type="ARBA" id="ARBA00022723"/>
    </source>
</evidence>
<keyword evidence="14" id="KW-1185">Reference proteome</keyword>
<evidence type="ECO:0000256" key="7">
    <source>
        <dbReference type="ARBA" id="ARBA00022786"/>
    </source>
</evidence>
<comment type="subcellular location">
    <subcellularLocation>
        <location evidence="1">Nucleus</location>
    </subcellularLocation>
</comment>
<dbReference type="EMBL" id="CAJVPI010000709">
    <property type="protein sequence ID" value="CAG8564789.1"/>
    <property type="molecule type" value="Genomic_DNA"/>
</dbReference>
<evidence type="ECO:0000256" key="1">
    <source>
        <dbReference type="ARBA" id="ARBA00004123"/>
    </source>
</evidence>
<dbReference type="Pfam" id="PF11789">
    <property type="entry name" value="zf-Nse"/>
    <property type="match status" value="1"/>
</dbReference>
<dbReference type="AlphaFoldDB" id="A0A9N9FV71"/>
<keyword evidence="9" id="KW-0539">Nucleus</keyword>
<dbReference type="CDD" id="cd16651">
    <property type="entry name" value="SPL-RING_NSE2"/>
    <property type="match status" value="1"/>
</dbReference>
<comment type="similarity">
    <text evidence="3">Belongs to the NSE2 family.</text>
</comment>
<feature type="compositionally biased region" description="Acidic residues" evidence="11">
    <location>
        <begin position="260"/>
        <end position="272"/>
    </location>
</feature>
<dbReference type="GO" id="GO:0030915">
    <property type="term" value="C:Smc5-Smc6 complex"/>
    <property type="evidence" value="ECO:0007669"/>
    <property type="project" value="InterPro"/>
</dbReference>
<evidence type="ECO:0000256" key="3">
    <source>
        <dbReference type="ARBA" id="ARBA00008212"/>
    </source>
</evidence>
<dbReference type="InterPro" id="IPR004181">
    <property type="entry name" value="Znf_MIZ"/>
</dbReference>
<comment type="pathway">
    <text evidence="2">Protein modification; protein sumoylation.</text>
</comment>
<evidence type="ECO:0000256" key="2">
    <source>
        <dbReference type="ARBA" id="ARBA00004718"/>
    </source>
</evidence>
<keyword evidence="7" id="KW-0833">Ubl conjugation pathway</keyword>
<dbReference type="Gene3D" id="3.30.40.10">
    <property type="entry name" value="Zinc/RING finger domain, C3HC4 (zinc finger)"/>
    <property type="match status" value="1"/>
</dbReference>
<feature type="domain" description="SP-RING-type" evidence="12">
    <location>
        <begin position="176"/>
        <end position="263"/>
    </location>
</feature>
<dbReference type="GO" id="GO:0016925">
    <property type="term" value="P:protein sumoylation"/>
    <property type="evidence" value="ECO:0007669"/>
    <property type="project" value="TreeGrafter"/>
</dbReference>
<dbReference type="GO" id="GO:0008270">
    <property type="term" value="F:zinc ion binding"/>
    <property type="evidence" value="ECO:0007669"/>
    <property type="project" value="UniProtKB-KW"/>
</dbReference>
<accession>A0A9N9FV71</accession>
<sequence length="272" mass="31000">MTRRQRSARTSIASSSHDTHSENASETEQDADLISGLSVSHDFTKLIPILNEFAKPFEYVRIGYQYAIEVGSDLAEAKLNDEVEEMEGVLKDIIELEAAFKIEKDAIEKIRSRLQSSENIGNIYDLYEMETDHARKRYEAIPGDQKYAANEEYVTFQEKIWEIRNPDVPMPSVNQQDDDIMIGGEKISLRCPITQTLYSQPVSSTSCKHSYSKDAILQMLRTHNGSVVCPIPGCDKIVVEAELRLNKSLARMVARRQHDSDEEDEDEYMSLR</sequence>
<dbReference type="GO" id="GO:0005634">
    <property type="term" value="C:nucleus"/>
    <property type="evidence" value="ECO:0007669"/>
    <property type="project" value="UniProtKB-SubCell"/>
</dbReference>
<feature type="region of interest" description="Disordered" evidence="11">
    <location>
        <begin position="252"/>
        <end position="272"/>
    </location>
</feature>
<reference evidence="13" key="1">
    <citation type="submission" date="2021-06" db="EMBL/GenBank/DDBJ databases">
        <authorList>
            <person name="Kallberg Y."/>
            <person name="Tangrot J."/>
            <person name="Rosling A."/>
        </authorList>
    </citation>
    <scope>NUCLEOTIDE SEQUENCE</scope>
    <source>
        <strain evidence="13">BR232B</strain>
    </source>
</reference>
<evidence type="ECO:0000259" key="12">
    <source>
        <dbReference type="PROSITE" id="PS51044"/>
    </source>
</evidence>
<feature type="region of interest" description="Disordered" evidence="11">
    <location>
        <begin position="1"/>
        <end position="30"/>
    </location>
</feature>
<dbReference type="PANTHER" id="PTHR21330">
    <property type="entry name" value="E3 SUMO-PROTEIN LIGASE NSE2"/>
    <property type="match status" value="1"/>
</dbReference>
<evidence type="ECO:0000313" key="14">
    <source>
        <dbReference type="Proteomes" id="UP000789739"/>
    </source>
</evidence>
<dbReference type="Proteomes" id="UP000789739">
    <property type="component" value="Unassembled WGS sequence"/>
</dbReference>
<organism evidence="13 14">
    <name type="scientific">Paraglomus brasilianum</name>
    <dbReference type="NCBI Taxonomy" id="144538"/>
    <lineage>
        <taxon>Eukaryota</taxon>
        <taxon>Fungi</taxon>
        <taxon>Fungi incertae sedis</taxon>
        <taxon>Mucoromycota</taxon>
        <taxon>Glomeromycotina</taxon>
        <taxon>Glomeromycetes</taxon>
        <taxon>Paraglomerales</taxon>
        <taxon>Paraglomeraceae</taxon>
        <taxon>Paraglomus</taxon>
    </lineage>
</organism>
<keyword evidence="5" id="KW-0479">Metal-binding</keyword>
<evidence type="ECO:0000313" key="13">
    <source>
        <dbReference type="EMBL" id="CAG8564789.1"/>
    </source>
</evidence>
<dbReference type="PROSITE" id="PS51044">
    <property type="entry name" value="ZF_SP_RING"/>
    <property type="match status" value="1"/>
</dbReference>
<evidence type="ECO:0000256" key="4">
    <source>
        <dbReference type="ARBA" id="ARBA00022679"/>
    </source>
</evidence>
<gene>
    <name evidence="13" type="ORF">PBRASI_LOCUS5782</name>
</gene>
<dbReference type="GO" id="GO:0000724">
    <property type="term" value="P:double-strand break repair via homologous recombination"/>
    <property type="evidence" value="ECO:0007669"/>
    <property type="project" value="InterPro"/>
</dbReference>
<evidence type="ECO:0000256" key="10">
    <source>
        <dbReference type="PROSITE-ProRule" id="PRU00452"/>
    </source>
</evidence>
<dbReference type="SUPFAM" id="SSF57850">
    <property type="entry name" value="RING/U-box"/>
    <property type="match status" value="1"/>
</dbReference>
<dbReference type="InterPro" id="IPR026846">
    <property type="entry name" value="Nse2(Mms21)"/>
</dbReference>
<comment type="caution">
    <text evidence="13">The sequence shown here is derived from an EMBL/GenBank/DDBJ whole genome shotgun (WGS) entry which is preliminary data.</text>
</comment>
<name>A0A9N9FV71_9GLOM</name>
<dbReference type="PANTHER" id="PTHR21330:SF1">
    <property type="entry name" value="E3 SUMO-PROTEIN LIGASE NSE2"/>
    <property type="match status" value="1"/>
</dbReference>
<dbReference type="OrthoDB" id="26899at2759"/>
<dbReference type="InterPro" id="IPR013083">
    <property type="entry name" value="Znf_RING/FYVE/PHD"/>
</dbReference>
<protein>
    <submittedName>
        <fullName evidence="13">10843_t:CDS:1</fullName>
    </submittedName>
</protein>
<keyword evidence="6 10" id="KW-0863">Zinc-finger</keyword>
<evidence type="ECO:0000256" key="8">
    <source>
        <dbReference type="ARBA" id="ARBA00022833"/>
    </source>
</evidence>
<evidence type="ECO:0000256" key="6">
    <source>
        <dbReference type="ARBA" id="ARBA00022771"/>
    </source>
</evidence>
<proteinExistence type="inferred from homology"/>
<keyword evidence="8" id="KW-0862">Zinc</keyword>
<keyword evidence="4" id="KW-0808">Transferase</keyword>
<evidence type="ECO:0000256" key="9">
    <source>
        <dbReference type="ARBA" id="ARBA00023242"/>
    </source>
</evidence>
<dbReference type="GO" id="GO:0061665">
    <property type="term" value="F:SUMO ligase activity"/>
    <property type="evidence" value="ECO:0007669"/>
    <property type="project" value="TreeGrafter"/>
</dbReference>
<evidence type="ECO:0000256" key="11">
    <source>
        <dbReference type="SAM" id="MobiDB-lite"/>
    </source>
</evidence>